<dbReference type="Proteomes" id="UP000286288">
    <property type="component" value="Unassembled WGS sequence"/>
</dbReference>
<evidence type="ECO:0000313" key="11">
    <source>
        <dbReference type="EMBL" id="MDT2963345.1"/>
    </source>
</evidence>
<keyword evidence="13" id="KW-0282">Flagellum</keyword>
<keyword evidence="7 10" id="KW-0472">Membrane</keyword>
<dbReference type="RefSeq" id="WP_005232781.1">
    <property type="nucleotide sequence ID" value="NZ_CABGJK010000011.1"/>
</dbReference>
<evidence type="ECO:0000256" key="10">
    <source>
        <dbReference type="RuleBase" id="RU362071"/>
    </source>
</evidence>
<dbReference type="AlphaFoldDB" id="A0A1G9ATH5"/>
<evidence type="ECO:0000313" key="13">
    <source>
        <dbReference type="EMBL" id="RHK07190.1"/>
    </source>
</evidence>
<keyword evidence="13" id="KW-0966">Cell projection</keyword>
<proteinExistence type="inferred from homology"/>
<feature type="transmembrane region" description="Helical" evidence="10">
    <location>
        <begin position="6"/>
        <end position="25"/>
    </location>
</feature>
<evidence type="ECO:0000256" key="4">
    <source>
        <dbReference type="ARBA" id="ARBA00022475"/>
    </source>
</evidence>
<comment type="similarity">
    <text evidence="2 10">Belongs to the FliR/MopE/SpaR family.</text>
</comment>
<keyword evidence="6 10" id="KW-1133">Transmembrane helix</keyword>
<keyword evidence="5 10" id="KW-0812">Transmembrane</keyword>
<feature type="transmembrane region" description="Helical" evidence="10">
    <location>
        <begin position="166"/>
        <end position="191"/>
    </location>
</feature>
<reference evidence="13 14" key="1">
    <citation type="submission" date="2018-08" db="EMBL/GenBank/DDBJ databases">
        <title>A genome reference for cultivated species of the human gut microbiota.</title>
        <authorList>
            <person name="Zou Y."/>
            <person name="Xue W."/>
            <person name="Luo G."/>
        </authorList>
    </citation>
    <scope>NUCLEOTIDE SEQUENCE [LARGE SCALE GENOMIC DNA]</scope>
    <source>
        <strain evidence="13 14">AF48-16</strain>
    </source>
</reference>
<dbReference type="Proteomes" id="UP001268896">
    <property type="component" value="Unassembled WGS sequence"/>
</dbReference>
<evidence type="ECO:0000313" key="14">
    <source>
        <dbReference type="Proteomes" id="UP000286288"/>
    </source>
</evidence>
<dbReference type="GO" id="GO:0005886">
    <property type="term" value="C:plasma membrane"/>
    <property type="evidence" value="ECO:0007669"/>
    <property type="project" value="UniProtKB-SubCell"/>
</dbReference>
<dbReference type="Proteomes" id="UP000422837">
    <property type="component" value="Chromosome"/>
</dbReference>
<comment type="subcellular location">
    <subcellularLocation>
        <location evidence="10">Cell membrane</location>
        <topology evidence="10">Multi-pass membrane protein</topology>
    </subcellularLocation>
    <subcellularLocation>
        <location evidence="10">Bacterial flagellum basal body</location>
    </subcellularLocation>
</comment>
<dbReference type="GO" id="GO:0044780">
    <property type="term" value="P:bacterial-type flagellum assembly"/>
    <property type="evidence" value="ECO:0007669"/>
    <property type="project" value="UniProtKB-UniRule"/>
</dbReference>
<dbReference type="InterPro" id="IPR002010">
    <property type="entry name" value="T3SS_IM_R"/>
</dbReference>
<dbReference type="GeneID" id="83457958"/>
<dbReference type="EMBL" id="JARQDV010000001">
    <property type="protein sequence ID" value="MDT2963345.1"/>
    <property type="molecule type" value="Genomic_DNA"/>
</dbReference>
<dbReference type="Pfam" id="PF01311">
    <property type="entry name" value="Bac_export_1"/>
    <property type="match status" value="1"/>
</dbReference>
<reference evidence="12 15" key="2">
    <citation type="submission" date="2019-11" db="EMBL/GenBank/DDBJ databases">
        <title>Detection and genome characteristic of a blood enterococcus casselifavus isolate from Zhengzhou,china.</title>
        <authorList>
            <person name="Wen P."/>
        </authorList>
    </citation>
    <scope>NUCLEOTIDE SEQUENCE [LARGE SCALE GENOMIC DNA]</scope>
    <source>
        <strain evidence="12 15">EC291</strain>
    </source>
</reference>
<organism evidence="13 14">
    <name type="scientific">Enterococcus casseliflavus</name>
    <name type="common">Enterococcus flavescens</name>
    <dbReference type="NCBI Taxonomy" id="37734"/>
    <lineage>
        <taxon>Bacteria</taxon>
        <taxon>Bacillati</taxon>
        <taxon>Bacillota</taxon>
        <taxon>Bacilli</taxon>
        <taxon>Lactobacillales</taxon>
        <taxon>Enterococcaceae</taxon>
        <taxon>Enterococcus</taxon>
    </lineage>
</organism>
<evidence type="ECO:0000256" key="3">
    <source>
        <dbReference type="ARBA" id="ARBA00021717"/>
    </source>
</evidence>
<evidence type="ECO:0000256" key="1">
    <source>
        <dbReference type="ARBA" id="ARBA00002578"/>
    </source>
</evidence>
<name>A0A1G9ATH5_ENTCA</name>
<comment type="caution">
    <text evidence="10">Lacks conserved residue(s) required for the propagation of feature annotation.</text>
</comment>
<evidence type="ECO:0000256" key="8">
    <source>
        <dbReference type="ARBA" id="ARBA00023143"/>
    </source>
</evidence>
<dbReference type="PANTHER" id="PTHR30065">
    <property type="entry name" value="FLAGELLAR BIOSYNTHETIC PROTEIN FLIR"/>
    <property type="match status" value="1"/>
</dbReference>
<evidence type="ECO:0000256" key="5">
    <source>
        <dbReference type="ARBA" id="ARBA00022692"/>
    </source>
</evidence>
<evidence type="ECO:0000256" key="2">
    <source>
        <dbReference type="ARBA" id="ARBA00009772"/>
    </source>
</evidence>
<evidence type="ECO:0000256" key="9">
    <source>
        <dbReference type="NCBIfam" id="TIGR01400"/>
    </source>
</evidence>
<keyword evidence="4 10" id="KW-1003">Cell membrane</keyword>
<gene>
    <name evidence="13" type="primary">fliR</name>
    <name evidence="13" type="ORF">DW084_04770</name>
    <name evidence="12" type="ORF">GFU50_00550</name>
    <name evidence="11" type="ORF">P7I32_01880</name>
</gene>
<dbReference type="EMBL" id="CP046123">
    <property type="protein sequence ID" value="QGN28087.1"/>
    <property type="molecule type" value="Genomic_DNA"/>
</dbReference>
<dbReference type="InterPro" id="IPR006303">
    <property type="entry name" value="FliR"/>
</dbReference>
<dbReference type="OrthoDB" id="9807748at2"/>
<feature type="transmembrane region" description="Helical" evidence="10">
    <location>
        <begin position="212"/>
        <end position="231"/>
    </location>
</feature>
<evidence type="ECO:0000313" key="15">
    <source>
        <dbReference type="Proteomes" id="UP000422837"/>
    </source>
</evidence>
<evidence type="ECO:0000256" key="7">
    <source>
        <dbReference type="ARBA" id="ARBA00023136"/>
    </source>
</evidence>
<sequence length="249" mass="27444">MAPIQATVLIFCRILAFVVLCPIFSQQNFPSLAKIVIGMALTVLCLPTAPAIPELSLFMLTVFVIKEVLFGMAMGYLSQLVFTGVEIAGQLIDFQVGFSMAQAYDPTLQIASSQYGKTYYWLTIAVFFGLDLHHRLITALLLSFRIVPLGSVVIQGTTVEGIVKLFSQMMVMAVNLAAPMIIALLLVDLVLGVISRSIPQINILMMSLSMKTAISFVVFLLLLPNVLSYLGKHLPDTVRYLQEFIESFQ</sequence>
<protein>
    <recommendedName>
        <fullName evidence="3 9">Flagellar biosynthetic protein FliR</fullName>
    </recommendedName>
</protein>
<dbReference type="PRINTS" id="PR00953">
    <property type="entry name" value="TYPE3IMRPROT"/>
</dbReference>
<reference evidence="11" key="3">
    <citation type="submission" date="2023-03" db="EMBL/GenBank/DDBJ databases">
        <authorList>
            <person name="Shen W."/>
            <person name="Cai J."/>
        </authorList>
    </citation>
    <scope>NUCLEOTIDE SEQUENCE</scope>
    <source>
        <strain evidence="11">K72-2</strain>
    </source>
</reference>
<dbReference type="PANTHER" id="PTHR30065:SF1">
    <property type="entry name" value="SURFACE PRESENTATION OF ANTIGENS PROTEIN SPAR"/>
    <property type="match status" value="1"/>
</dbReference>
<dbReference type="NCBIfam" id="TIGR01400">
    <property type="entry name" value="fliR"/>
    <property type="match status" value="1"/>
</dbReference>
<dbReference type="GO" id="GO:0006605">
    <property type="term" value="P:protein targeting"/>
    <property type="evidence" value="ECO:0007669"/>
    <property type="project" value="UniProtKB-UniRule"/>
</dbReference>
<keyword evidence="13" id="KW-0969">Cilium</keyword>
<accession>A0A1G9ATH5</accession>
<dbReference type="GO" id="GO:0009425">
    <property type="term" value="C:bacterial-type flagellum basal body"/>
    <property type="evidence" value="ECO:0007669"/>
    <property type="project" value="UniProtKB-SubCell"/>
</dbReference>
<keyword evidence="8 10" id="KW-0975">Bacterial flagellum</keyword>
<comment type="function">
    <text evidence="1 10">Role in flagellar biosynthesis.</text>
</comment>
<evidence type="ECO:0000256" key="6">
    <source>
        <dbReference type="ARBA" id="ARBA00022989"/>
    </source>
</evidence>
<feature type="transmembrane region" description="Helical" evidence="10">
    <location>
        <begin position="32"/>
        <end position="52"/>
    </location>
</feature>
<dbReference type="EMBL" id="QRMZ01000005">
    <property type="protein sequence ID" value="RHK07190.1"/>
    <property type="molecule type" value="Genomic_DNA"/>
</dbReference>
<evidence type="ECO:0000313" key="12">
    <source>
        <dbReference type="EMBL" id="QGN28087.1"/>
    </source>
</evidence>